<proteinExistence type="predicted"/>
<sequence>MAQEVEQTPLEKVQTETERIGSIVDDLSKWKISGYIQGDLQIGQKDASFKVGATKADADQSVLNRFGIRRGRIKFANTELELGQVKGTAVFQLDITEKGVGFKDAYFTLTDPWGGWATLKAGVFDRPFGYEVSYSSSSRETPERSTGCITLFPDERDLGAMFVIQAPKGHVLNPFKLETGLFAGNGIKQETDNRKDWISHLSYKKTYDNIQWGLGGSLYLGGVYQGTNNVYEMSGKEFVAVNNAKVGEYSTRCYYGLDGQFLLNSGAGLTTLRAEMIAGKQPGALGDSKSPNASTLPTIDTYRRDFLSYNIYLIQDLGESKHSLVAKYDAYDPNTKLSGNEVGLGGSGKGDVKKYNVGFGYLYRMSNNFRLMAYYDMAFNEKTQNISGYNSNIKDNIFTLRLQYKF</sequence>
<protein>
    <recommendedName>
        <fullName evidence="3">Porin</fullName>
    </recommendedName>
</protein>
<dbReference type="Proteomes" id="UP001496674">
    <property type="component" value="Chromosome"/>
</dbReference>
<reference evidence="1 2" key="1">
    <citation type="submission" date="2023-04" db="EMBL/GenBank/DDBJ databases">
        <title>Draft genome sequence of acteroides sedimenti strain YN3PY1.</title>
        <authorList>
            <person name="Yoshida N."/>
        </authorList>
    </citation>
    <scope>NUCLEOTIDE SEQUENCE [LARGE SCALE GENOMIC DNA]</scope>
    <source>
        <strain evidence="1 2">YN3PY1</strain>
    </source>
</reference>
<name>A0ABM8IEZ3_9BACE</name>
<evidence type="ECO:0000313" key="2">
    <source>
        <dbReference type="Proteomes" id="UP001496674"/>
    </source>
</evidence>
<dbReference type="EMBL" id="AP028055">
    <property type="protein sequence ID" value="BEH00493.1"/>
    <property type="molecule type" value="Genomic_DNA"/>
</dbReference>
<evidence type="ECO:0008006" key="3">
    <source>
        <dbReference type="Google" id="ProtNLM"/>
    </source>
</evidence>
<keyword evidence="2" id="KW-1185">Reference proteome</keyword>
<evidence type="ECO:0000313" key="1">
    <source>
        <dbReference type="EMBL" id="BEH00493.1"/>
    </source>
</evidence>
<accession>A0ABM8IEZ3</accession>
<dbReference type="InterPro" id="IPR023614">
    <property type="entry name" value="Porin_dom_sf"/>
</dbReference>
<dbReference type="SUPFAM" id="SSF56935">
    <property type="entry name" value="Porins"/>
    <property type="match status" value="1"/>
</dbReference>
<organism evidence="1 2">
    <name type="scientific">Bacteroides sedimenti</name>
    <dbReference type="NCBI Taxonomy" id="2136147"/>
    <lineage>
        <taxon>Bacteria</taxon>
        <taxon>Pseudomonadati</taxon>
        <taxon>Bacteroidota</taxon>
        <taxon>Bacteroidia</taxon>
        <taxon>Bacteroidales</taxon>
        <taxon>Bacteroidaceae</taxon>
        <taxon>Bacteroides</taxon>
    </lineage>
</organism>
<gene>
    <name evidence="1" type="ORF">BSYN_27570</name>
</gene>
<dbReference type="Gene3D" id="2.40.160.10">
    <property type="entry name" value="Porin"/>
    <property type="match status" value="1"/>
</dbReference>